<dbReference type="InterPro" id="IPR029069">
    <property type="entry name" value="HotDog_dom_sf"/>
</dbReference>
<keyword evidence="2" id="KW-1185">Reference proteome</keyword>
<sequence>MTDPVSAPLIEHFPTTELTVPSRFCGPKDSGNGGWTAGSLAALVPGREGEDRCRSWPAIEVTLRMPPPLDVPLHVQHLDAEQPPLTVLAAGEARVAEARVLDGEVTPVEAVPVEEARAAMATYPGLRSHPFPTCFACGTGRAEGDGLRIFPGLVSPAADGGQRVASAWTPAPSVGEDFHEYVDEVPRASLPVTWAALDCTGGWAADLEERMMVLGRMTAEIDALPAIGEEHVVVGQLLGAEGRKSFTASTLYDADGRIVGRARHVWIAVDRATFG</sequence>
<dbReference type="AlphaFoldDB" id="A0A4V1XZ01"/>
<evidence type="ECO:0008006" key="3">
    <source>
        <dbReference type="Google" id="ProtNLM"/>
    </source>
</evidence>
<dbReference type="Proteomes" id="UP000295198">
    <property type="component" value="Unassembled WGS sequence"/>
</dbReference>
<dbReference type="Gene3D" id="3.10.129.10">
    <property type="entry name" value="Hotdog Thioesterase"/>
    <property type="match status" value="1"/>
</dbReference>
<reference evidence="1 2" key="1">
    <citation type="submission" date="2019-01" db="EMBL/GenBank/DDBJ databases">
        <title>Nocardioides guangzhouensis sp. nov., an actinobacterium isolated from soil.</title>
        <authorList>
            <person name="Fu Y."/>
            <person name="Cai Y."/>
            <person name="Lin Z."/>
            <person name="Chen P."/>
        </authorList>
    </citation>
    <scope>NUCLEOTIDE SEQUENCE [LARGE SCALE GENOMIC DNA]</scope>
    <source>
        <strain evidence="1 2">130</strain>
    </source>
</reference>
<dbReference type="EMBL" id="SDKM01000019">
    <property type="protein sequence ID" value="RYP85029.1"/>
    <property type="molecule type" value="Genomic_DNA"/>
</dbReference>
<dbReference type="SUPFAM" id="SSF54637">
    <property type="entry name" value="Thioesterase/thiol ester dehydrase-isomerase"/>
    <property type="match status" value="1"/>
</dbReference>
<dbReference type="RefSeq" id="WP_134718192.1">
    <property type="nucleotide sequence ID" value="NZ_SDKM01000019.1"/>
</dbReference>
<gene>
    <name evidence="1" type="ORF">EKO23_13650</name>
</gene>
<dbReference type="OrthoDB" id="5495835at2"/>
<name>A0A4V1XZ01_9ACTN</name>
<evidence type="ECO:0000313" key="1">
    <source>
        <dbReference type="EMBL" id="RYP85029.1"/>
    </source>
</evidence>
<evidence type="ECO:0000313" key="2">
    <source>
        <dbReference type="Proteomes" id="UP000295198"/>
    </source>
</evidence>
<proteinExistence type="predicted"/>
<accession>A0A4V1XZ01</accession>
<organism evidence="1 2">
    <name type="scientific">Nocardioides guangzhouensis</name>
    <dbReference type="NCBI Taxonomy" id="2497878"/>
    <lineage>
        <taxon>Bacteria</taxon>
        <taxon>Bacillati</taxon>
        <taxon>Actinomycetota</taxon>
        <taxon>Actinomycetes</taxon>
        <taxon>Propionibacteriales</taxon>
        <taxon>Nocardioidaceae</taxon>
        <taxon>Nocardioides</taxon>
    </lineage>
</organism>
<comment type="caution">
    <text evidence="1">The sequence shown here is derived from an EMBL/GenBank/DDBJ whole genome shotgun (WGS) entry which is preliminary data.</text>
</comment>
<protein>
    <recommendedName>
        <fullName evidence="3">Thioesterase family protein</fullName>
    </recommendedName>
</protein>